<dbReference type="Proteomes" id="UP000320390">
    <property type="component" value="Chromosome"/>
</dbReference>
<evidence type="ECO:0000313" key="9">
    <source>
        <dbReference type="Proteomes" id="UP000320390"/>
    </source>
</evidence>
<evidence type="ECO:0000259" key="6">
    <source>
        <dbReference type="Pfam" id="PF04542"/>
    </source>
</evidence>
<dbReference type="Gene3D" id="1.10.1740.10">
    <property type="match status" value="1"/>
</dbReference>
<feature type="domain" description="RNA polymerase sigma factor 70 region 4 type 2" evidence="7">
    <location>
        <begin position="104"/>
        <end position="156"/>
    </location>
</feature>
<keyword evidence="3" id="KW-0731">Sigma factor</keyword>
<organism evidence="8 9">
    <name type="scientific">Saltatorellus ferox</name>
    <dbReference type="NCBI Taxonomy" id="2528018"/>
    <lineage>
        <taxon>Bacteria</taxon>
        <taxon>Pseudomonadati</taxon>
        <taxon>Planctomycetota</taxon>
        <taxon>Planctomycetia</taxon>
        <taxon>Planctomycetia incertae sedis</taxon>
        <taxon>Saltatorellus</taxon>
    </lineage>
</organism>
<evidence type="ECO:0000256" key="4">
    <source>
        <dbReference type="ARBA" id="ARBA00023125"/>
    </source>
</evidence>
<dbReference type="RefSeq" id="WP_145199691.1">
    <property type="nucleotide sequence ID" value="NZ_CP036434.1"/>
</dbReference>
<dbReference type="CDD" id="cd06171">
    <property type="entry name" value="Sigma70_r4"/>
    <property type="match status" value="1"/>
</dbReference>
<dbReference type="InterPro" id="IPR007627">
    <property type="entry name" value="RNA_pol_sigma70_r2"/>
</dbReference>
<evidence type="ECO:0000256" key="2">
    <source>
        <dbReference type="ARBA" id="ARBA00023015"/>
    </source>
</evidence>
<dbReference type="InterPro" id="IPR014284">
    <property type="entry name" value="RNA_pol_sigma-70_dom"/>
</dbReference>
<dbReference type="PANTHER" id="PTHR43133:SF50">
    <property type="entry name" value="ECF RNA POLYMERASE SIGMA FACTOR SIGM"/>
    <property type="match status" value="1"/>
</dbReference>
<dbReference type="GO" id="GO:0003677">
    <property type="term" value="F:DNA binding"/>
    <property type="evidence" value="ECO:0007669"/>
    <property type="project" value="UniProtKB-KW"/>
</dbReference>
<reference evidence="8 9" key="1">
    <citation type="submission" date="2019-02" db="EMBL/GenBank/DDBJ databases">
        <title>Deep-cultivation of Planctomycetes and their phenomic and genomic characterization uncovers novel biology.</title>
        <authorList>
            <person name="Wiegand S."/>
            <person name="Jogler M."/>
            <person name="Boedeker C."/>
            <person name="Pinto D."/>
            <person name="Vollmers J."/>
            <person name="Rivas-Marin E."/>
            <person name="Kohn T."/>
            <person name="Peeters S.H."/>
            <person name="Heuer A."/>
            <person name="Rast P."/>
            <person name="Oberbeckmann S."/>
            <person name="Bunk B."/>
            <person name="Jeske O."/>
            <person name="Meyerdierks A."/>
            <person name="Storesund J.E."/>
            <person name="Kallscheuer N."/>
            <person name="Luecker S."/>
            <person name="Lage O.M."/>
            <person name="Pohl T."/>
            <person name="Merkel B.J."/>
            <person name="Hornburger P."/>
            <person name="Mueller R.-W."/>
            <person name="Bruemmer F."/>
            <person name="Labrenz M."/>
            <person name="Spormann A.M."/>
            <person name="Op den Camp H."/>
            <person name="Overmann J."/>
            <person name="Amann R."/>
            <person name="Jetten M.S.M."/>
            <person name="Mascher T."/>
            <person name="Medema M.H."/>
            <person name="Devos D.P."/>
            <person name="Kaster A.-K."/>
            <person name="Ovreas L."/>
            <person name="Rohde M."/>
            <person name="Galperin M.Y."/>
            <person name="Jogler C."/>
        </authorList>
    </citation>
    <scope>NUCLEOTIDE SEQUENCE [LARGE SCALE GENOMIC DNA]</scope>
    <source>
        <strain evidence="8 9">Poly30</strain>
    </source>
</reference>
<dbReference type="OrthoDB" id="286727at2"/>
<sequence>MTSNPRISFETLLAETAALRRLAGSLVADAASADDLVQEAVLAALSDGPAVRENPGGWLRATVKNLARQRVRSRANAAARERAIATYEASASTAESVIAAERQRALLEAIMELADPYRDAVLARHLRGLSPSAISEETGAPVPTVKKRIERGLAQLKVRLGARYGEGGAWALALLPLCRPEVRAVMAKSAVSGAAGAAVKSGSKLGGGALFVGAAATILMALAGTAWYLDQHEDAVEPSSLSGAELEPSTVTPELLLGTPTSGFVTTRVAPAETKDAGAHGESSALAQSGQVAVQVASDDTVTLLGLDGEPIRSAEVRWSRVEDSRPEELVTESQEHGWTDDEGHLSFTRRYRGGLSEGEWTIDARPFAPIGVRQPVQDSCDYLMAPAVRLAGRVVDSNGDAVAGAQVRYVSEPALCLRLTEAIRHAGFRTEGRSVTAGSDGSFDLGFVPADALAMVNAYSGRAHSARVETPVSSDLGVVLVVRREKSVQEGILRGRVEHVDGTACARATVRFKYHEAEADDDGRFEVGIPDIGADESPRITTQDESGRFGAVEGARLRSVLEEVGAEVRIEVPDAMGAVQGTLLHPDGSPARLISMALFDGTPKGSSSATLERIESSLGGRTDREGRFELIFLRDRPYTLRFYSFEPLMVHDVVVDPAEADPWTITLPVEPNVRSAEGVVVDRRGEPVAGARAAISIVLDAGGFATGRPDVVGLSMTTDAEGHFFFPSLPAQGVEVAVTTDEMSSNHAASYSIASFEPGEAKRIEVDPLCEVILSVADEAVTAIGARDGGGKDLTLLSRVANHSTYSENLRREAGSEFPLLFVPQSTVELILRAGYRELRTEPVRLERGKLNRLRL</sequence>
<dbReference type="SUPFAM" id="SSF88946">
    <property type="entry name" value="Sigma2 domain of RNA polymerase sigma factors"/>
    <property type="match status" value="1"/>
</dbReference>
<keyword evidence="5" id="KW-0804">Transcription</keyword>
<dbReference type="SUPFAM" id="SSF88659">
    <property type="entry name" value="Sigma3 and sigma4 domains of RNA polymerase sigma factors"/>
    <property type="match status" value="1"/>
</dbReference>
<dbReference type="EMBL" id="CP036434">
    <property type="protein sequence ID" value="QDV07929.1"/>
    <property type="molecule type" value="Genomic_DNA"/>
</dbReference>
<comment type="similarity">
    <text evidence="1">Belongs to the sigma-70 factor family. ECF subfamily.</text>
</comment>
<dbReference type="AlphaFoldDB" id="A0A518EV03"/>
<keyword evidence="4" id="KW-0238">DNA-binding</keyword>
<accession>A0A518EV03</accession>
<evidence type="ECO:0000313" key="8">
    <source>
        <dbReference type="EMBL" id="QDV07929.1"/>
    </source>
</evidence>
<evidence type="ECO:0000256" key="5">
    <source>
        <dbReference type="ARBA" id="ARBA00023163"/>
    </source>
</evidence>
<evidence type="ECO:0000259" key="7">
    <source>
        <dbReference type="Pfam" id="PF08281"/>
    </source>
</evidence>
<dbReference type="NCBIfam" id="TIGR02937">
    <property type="entry name" value="sigma70-ECF"/>
    <property type="match status" value="1"/>
</dbReference>
<dbReference type="InterPro" id="IPR039425">
    <property type="entry name" value="RNA_pol_sigma-70-like"/>
</dbReference>
<name>A0A518EV03_9BACT</name>
<dbReference type="GO" id="GO:0006352">
    <property type="term" value="P:DNA-templated transcription initiation"/>
    <property type="evidence" value="ECO:0007669"/>
    <property type="project" value="InterPro"/>
</dbReference>
<gene>
    <name evidence="8" type="primary">sigW_16</name>
    <name evidence="8" type="ORF">Poly30_34650</name>
</gene>
<dbReference type="InterPro" id="IPR013324">
    <property type="entry name" value="RNA_pol_sigma_r3/r4-like"/>
</dbReference>
<protein>
    <submittedName>
        <fullName evidence="8">ECF RNA polymerase sigma factor SigW</fullName>
    </submittedName>
</protein>
<dbReference type="InterPro" id="IPR013325">
    <property type="entry name" value="RNA_pol_sigma_r2"/>
</dbReference>
<dbReference type="Pfam" id="PF04542">
    <property type="entry name" value="Sigma70_r2"/>
    <property type="match status" value="1"/>
</dbReference>
<dbReference type="InterPro" id="IPR013249">
    <property type="entry name" value="RNA_pol_sigma70_r4_t2"/>
</dbReference>
<dbReference type="InterPro" id="IPR036388">
    <property type="entry name" value="WH-like_DNA-bd_sf"/>
</dbReference>
<dbReference type="PANTHER" id="PTHR43133">
    <property type="entry name" value="RNA POLYMERASE ECF-TYPE SIGMA FACTO"/>
    <property type="match status" value="1"/>
</dbReference>
<keyword evidence="9" id="KW-1185">Reference proteome</keyword>
<evidence type="ECO:0000256" key="3">
    <source>
        <dbReference type="ARBA" id="ARBA00023082"/>
    </source>
</evidence>
<dbReference type="GO" id="GO:0016987">
    <property type="term" value="F:sigma factor activity"/>
    <property type="evidence" value="ECO:0007669"/>
    <property type="project" value="UniProtKB-KW"/>
</dbReference>
<dbReference type="Pfam" id="PF08281">
    <property type="entry name" value="Sigma70_r4_2"/>
    <property type="match status" value="1"/>
</dbReference>
<dbReference type="Gene3D" id="1.10.10.10">
    <property type="entry name" value="Winged helix-like DNA-binding domain superfamily/Winged helix DNA-binding domain"/>
    <property type="match status" value="1"/>
</dbReference>
<proteinExistence type="inferred from homology"/>
<feature type="domain" description="RNA polymerase sigma-70 region 2" evidence="6">
    <location>
        <begin position="18"/>
        <end position="75"/>
    </location>
</feature>
<keyword evidence="2" id="KW-0805">Transcription regulation</keyword>
<evidence type="ECO:0000256" key="1">
    <source>
        <dbReference type="ARBA" id="ARBA00010641"/>
    </source>
</evidence>